<evidence type="ECO:0000256" key="1">
    <source>
        <dbReference type="SAM" id="MobiDB-lite"/>
    </source>
</evidence>
<evidence type="ECO:0000313" key="3">
    <source>
        <dbReference type="Proteomes" id="UP001283361"/>
    </source>
</evidence>
<evidence type="ECO:0000313" key="2">
    <source>
        <dbReference type="EMBL" id="KAK3784603.1"/>
    </source>
</evidence>
<protein>
    <submittedName>
        <fullName evidence="2">Uncharacterized protein</fullName>
    </submittedName>
</protein>
<sequence length="266" mass="31036">MSSQHLSVQSTNKNTPGTSEDSHPRIGACSLGGSNGRNRGGSNVLPPHTPHYHEDWKLMPYYPGHPDCLLRIQIPLAARVCGARPFRERQLREVIAAFECSKKPTRERIRRVKKVKNPSSRVVYQERQWWLKVAQQLPQQQSICHTVQYFEGQGDWVRLFSETRMGSTYDDIKDKVRDILALEDATRKTEDDRRGKDWMQPFMKRHAEISRRATRHWKKKGHCQRKMKVWGMGPGTAVAFMEQSEIYIKIKENLVRTEMNVQKIFH</sequence>
<dbReference type="Proteomes" id="UP001283361">
    <property type="component" value="Unassembled WGS sequence"/>
</dbReference>
<comment type="caution">
    <text evidence="2">The sequence shown here is derived from an EMBL/GenBank/DDBJ whole genome shotgun (WGS) entry which is preliminary data.</text>
</comment>
<name>A0AAE1DWZ5_9GAST</name>
<keyword evidence="3" id="KW-1185">Reference proteome</keyword>
<dbReference type="AlphaFoldDB" id="A0AAE1DWZ5"/>
<dbReference type="EMBL" id="JAWDGP010002226">
    <property type="protein sequence ID" value="KAK3784603.1"/>
    <property type="molecule type" value="Genomic_DNA"/>
</dbReference>
<proteinExistence type="predicted"/>
<gene>
    <name evidence="2" type="ORF">RRG08_003411</name>
</gene>
<accession>A0AAE1DWZ5</accession>
<organism evidence="2 3">
    <name type="scientific">Elysia crispata</name>
    <name type="common">lettuce slug</name>
    <dbReference type="NCBI Taxonomy" id="231223"/>
    <lineage>
        <taxon>Eukaryota</taxon>
        <taxon>Metazoa</taxon>
        <taxon>Spiralia</taxon>
        <taxon>Lophotrochozoa</taxon>
        <taxon>Mollusca</taxon>
        <taxon>Gastropoda</taxon>
        <taxon>Heterobranchia</taxon>
        <taxon>Euthyneura</taxon>
        <taxon>Panpulmonata</taxon>
        <taxon>Sacoglossa</taxon>
        <taxon>Placobranchoidea</taxon>
        <taxon>Plakobranchidae</taxon>
        <taxon>Elysia</taxon>
    </lineage>
</organism>
<feature type="region of interest" description="Disordered" evidence="1">
    <location>
        <begin position="1"/>
        <end position="46"/>
    </location>
</feature>
<reference evidence="2" key="1">
    <citation type="journal article" date="2023" name="G3 (Bethesda)">
        <title>A reference genome for the long-term kleptoplast-retaining sea slug Elysia crispata morphotype clarki.</title>
        <authorList>
            <person name="Eastman K.E."/>
            <person name="Pendleton A.L."/>
            <person name="Shaikh M.A."/>
            <person name="Suttiyut T."/>
            <person name="Ogas R."/>
            <person name="Tomko P."/>
            <person name="Gavelis G."/>
            <person name="Widhalm J.R."/>
            <person name="Wisecaver J.H."/>
        </authorList>
    </citation>
    <scope>NUCLEOTIDE SEQUENCE</scope>
    <source>
        <strain evidence="2">ECLA1</strain>
    </source>
</reference>
<feature type="compositionally biased region" description="Polar residues" evidence="1">
    <location>
        <begin position="1"/>
        <end position="19"/>
    </location>
</feature>